<dbReference type="InterPro" id="IPR004670">
    <property type="entry name" value="NhaA"/>
</dbReference>
<feature type="transmembrane region" description="Helical" evidence="6">
    <location>
        <begin position="21"/>
        <end position="38"/>
    </location>
</feature>
<dbReference type="Gene3D" id="1.20.1530.10">
    <property type="entry name" value="Na+/H+ antiporter like domain"/>
    <property type="match status" value="1"/>
</dbReference>
<evidence type="ECO:0000256" key="2">
    <source>
        <dbReference type="ARBA" id="ARBA00022475"/>
    </source>
</evidence>
<keyword evidence="6" id="KW-0406">Ion transport</keyword>
<keyword evidence="6" id="KW-0813">Transport</keyword>
<dbReference type="NCBIfam" id="TIGR00773">
    <property type="entry name" value="NhaA"/>
    <property type="match status" value="1"/>
</dbReference>
<comment type="catalytic activity">
    <reaction evidence="6">
        <text>Na(+)(in) + 2 H(+)(out) = Na(+)(out) + 2 H(+)(in)</text>
        <dbReference type="Rhea" id="RHEA:29251"/>
        <dbReference type="ChEBI" id="CHEBI:15378"/>
        <dbReference type="ChEBI" id="CHEBI:29101"/>
    </reaction>
</comment>
<evidence type="ECO:0000256" key="4">
    <source>
        <dbReference type="ARBA" id="ARBA00022989"/>
    </source>
</evidence>
<evidence type="ECO:0000256" key="5">
    <source>
        <dbReference type="ARBA" id="ARBA00023136"/>
    </source>
</evidence>
<sequence>MKESIASKIEGTVTNWFSKDSSLGFLLVTMVVIAMVWANSPWSDSYFHLFETKFVVGFENAPIKNSLHHWINDGLMALFFFLVGLEIKKEIINGELSSLKSASLPIFGALGGMIIPVIIFLLINNTGEASDGWGIAMATDIAFSLGLISLVSCRVSNQLKTFLTALATIDDIGAILVIAIFLTPHIEFNNLLIGGICFLIMGIGNIIGIRSIWFYILVGIPGLWISLLFSGVHATLAGVLAAFTIPGRTKLTEGKYKEKLKLYVTKFNLIWKEDSSLLSIQHLNVIEKVIASSKDALTPLQHLERKIAPFINFTVLPLFALANAGVKIEGDILDLIFHPVCYGIIIALFIGKLLGIVGFSYIATTFAQARLPGLTNWKKMGGIGLFGGIGFTMSLFIAELAFTNEVLLQHAKIGVILGSFLSAVAGILWLSLNTKKINQYDEEESIELLENPMELLPNK</sequence>
<dbReference type="Proteomes" id="UP001597319">
    <property type="component" value="Unassembled WGS sequence"/>
</dbReference>
<dbReference type="PANTHER" id="PTHR30341:SF0">
    <property type="entry name" value="NA(+)_H(+) ANTIPORTER NHAA"/>
    <property type="match status" value="1"/>
</dbReference>
<accession>A0ABW5LJP7</accession>
<keyword evidence="4 6" id="KW-1133">Transmembrane helix</keyword>
<proteinExistence type="inferred from homology"/>
<evidence type="ECO:0000256" key="1">
    <source>
        <dbReference type="ARBA" id="ARBA00004429"/>
    </source>
</evidence>
<comment type="similarity">
    <text evidence="6">Belongs to the NhaA Na(+)/H(+) (TC 2.A.33) antiporter family.</text>
</comment>
<reference evidence="8" key="1">
    <citation type="journal article" date="2019" name="Int. J. Syst. Evol. Microbiol.">
        <title>The Global Catalogue of Microorganisms (GCM) 10K type strain sequencing project: providing services to taxonomists for standard genome sequencing and annotation.</title>
        <authorList>
            <consortium name="The Broad Institute Genomics Platform"/>
            <consortium name="The Broad Institute Genome Sequencing Center for Infectious Disease"/>
            <person name="Wu L."/>
            <person name="Ma J."/>
        </authorList>
    </citation>
    <scope>NUCLEOTIDE SEQUENCE [LARGE SCALE GENOMIC DNA]</scope>
    <source>
        <strain evidence="8">KCTC 52274</strain>
    </source>
</reference>
<dbReference type="PANTHER" id="PTHR30341">
    <property type="entry name" value="SODIUM ION/PROTON ANTIPORTER NHAA-RELATED"/>
    <property type="match status" value="1"/>
</dbReference>
<feature type="transmembrane region" description="Helical" evidence="6">
    <location>
        <begin position="414"/>
        <end position="432"/>
    </location>
</feature>
<comment type="function">
    <text evidence="6">Na(+)/H(+) antiporter that extrudes sodium in exchange for external protons.</text>
</comment>
<feature type="transmembrane region" description="Helical" evidence="6">
    <location>
        <begin position="188"/>
        <end position="207"/>
    </location>
</feature>
<keyword evidence="6" id="KW-0050">Antiport</keyword>
<evidence type="ECO:0000313" key="8">
    <source>
        <dbReference type="Proteomes" id="UP001597319"/>
    </source>
</evidence>
<keyword evidence="5 6" id="KW-0472">Membrane</keyword>
<comment type="caution">
    <text evidence="7">The sequence shown here is derived from an EMBL/GenBank/DDBJ whole genome shotgun (WGS) entry which is preliminary data.</text>
</comment>
<dbReference type="RefSeq" id="WP_378294193.1">
    <property type="nucleotide sequence ID" value="NZ_JBHULE010000019.1"/>
</dbReference>
<keyword evidence="6" id="KW-0915">Sodium</keyword>
<keyword evidence="6" id="KW-0739">Sodium transport</keyword>
<gene>
    <name evidence="6 7" type="primary">nhaA</name>
    <name evidence="7" type="ORF">ACFSR1_16870</name>
</gene>
<evidence type="ECO:0000256" key="3">
    <source>
        <dbReference type="ARBA" id="ARBA00022692"/>
    </source>
</evidence>
<feature type="transmembrane region" description="Helical" evidence="6">
    <location>
        <begin position="106"/>
        <end position="123"/>
    </location>
</feature>
<feature type="transmembrane region" description="Helical" evidence="6">
    <location>
        <begin position="135"/>
        <end position="155"/>
    </location>
</feature>
<keyword evidence="8" id="KW-1185">Reference proteome</keyword>
<feature type="transmembrane region" description="Helical" evidence="6">
    <location>
        <begin position="214"/>
        <end position="243"/>
    </location>
</feature>
<name>A0ABW5LJP7_9FLAO</name>
<feature type="transmembrane region" description="Helical" evidence="6">
    <location>
        <begin position="67"/>
        <end position="85"/>
    </location>
</feature>
<organism evidence="7 8">
    <name type="scientific">Aquimarina rubra</name>
    <dbReference type="NCBI Taxonomy" id="1920033"/>
    <lineage>
        <taxon>Bacteria</taxon>
        <taxon>Pseudomonadati</taxon>
        <taxon>Bacteroidota</taxon>
        <taxon>Flavobacteriia</taxon>
        <taxon>Flavobacteriales</taxon>
        <taxon>Flavobacteriaceae</taxon>
        <taxon>Aquimarina</taxon>
    </lineage>
</organism>
<keyword evidence="3 6" id="KW-0812">Transmembrane</keyword>
<feature type="transmembrane region" description="Helical" evidence="6">
    <location>
        <begin position="383"/>
        <end position="402"/>
    </location>
</feature>
<feature type="transmembrane region" description="Helical" evidence="6">
    <location>
        <begin position="162"/>
        <end position="182"/>
    </location>
</feature>
<protein>
    <recommendedName>
        <fullName evidence="6">Na(+)/H(+) antiporter NhaA</fullName>
    </recommendedName>
    <alternativeName>
        <fullName evidence="6">Sodium/proton antiporter NhaA</fullName>
    </alternativeName>
</protein>
<dbReference type="EMBL" id="JBHULE010000019">
    <property type="protein sequence ID" value="MFD2564356.1"/>
    <property type="molecule type" value="Genomic_DNA"/>
</dbReference>
<keyword evidence="2 6" id="KW-1003">Cell membrane</keyword>
<evidence type="ECO:0000256" key="6">
    <source>
        <dbReference type="HAMAP-Rule" id="MF_01844"/>
    </source>
</evidence>
<feature type="transmembrane region" description="Helical" evidence="6">
    <location>
        <begin position="340"/>
        <end position="363"/>
    </location>
</feature>
<evidence type="ECO:0000313" key="7">
    <source>
        <dbReference type="EMBL" id="MFD2564356.1"/>
    </source>
</evidence>
<dbReference type="HAMAP" id="MF_01844">
    <property type="entry name" value="NhaA"/>
    <property type="match status" value="1"/>
</dbReference>
<comment type="subcellular location">
    <subcellularLocation>
        <location evidence="1">Cell inner membrane</location>
        <topology evidence="1">Multi-pass membrane protein</topology>
    </subcellularLocation>
    <subcellularLocation>
        <location evidence="6">Cell membrane</location>
        <topology evidence="6">Multi-pass membrane protein</topology>
    </subcellularLocation>
</comment>
<dbReference type="InterPro" id="IPR023171">
    <property type="entry name" value="Na/H_antiporter_dom_sf"/>
</dbReference>
<dbReference type="Pfam" id="PF06965">
    <property type="entry name" value="Na_H_antiport_1"/>
    <property type="match status" value="1"/>
</dbReference>